<comment type="caution">
    <text evidence="8">The sequence shown here is derived from an EMBL/GenBank/DDBJ whole genome shotgun (WGS) entry which is preliminary data.</text>
</comment>
<comment type="similarity">
    <text evidence="2">Belongs to the peroxisomal membrane protein PXMP2/4 family.</text>
</comment>
<name>A0A8T0RJ14_PANVG</name>
<feature type="compositionally biased region" description="Basic and acidic residues" evidence="6">
    <location>
        <begin position="37"/>
        <end position="47"/>
    </location>
</feature>
<evidence type="ECO:0000256" key="4">
    <source>
        <dbReference type="ARBA" id="ARBA00022989"/>
    </source>
</evidence>
<feature type="compositionally biased region" description="Polar residues" evidence="6">
    <location>
        <begin position="74"/>
        <end position="84"/>
    </location>
</feature>
<keyword evidence="9" id="KW-1185">Reference proteome</keyword>
<dbReference type="AlphaFoldDB" id="A0A8T0RJ14"/>
<evidence type="ECO:0000313" key="9">
    <source>
        <dbReference type="Proteomes" id="UP000823388"/>
    </source>
</evidence>
<comment type="subcellular location">
    <subcellularLocation>
        <location evidence="1">Membrane</location>
        <topology evidence="1">Multi-pass membrane protein</topology>
    </subcellularLocation>
</comment>
<evidence type="ECO:0000256" key="1">
    <source>
        <dbReference type="ARBA" id="ARBA00004141"/>
    </source>
</evidence>
<evidence type="ECO:0000256" key="6">
    <source>
        <dbReference type="SAM" id="MobiDB-lite"/>
    </source>
</evidence>
<protein>
    <submittedName>
        <fullName evidence="8">Uncharacterized protein</fullName>
    </submittedName>
</protein>
<feature type="transmembrane region" description="Helical" evidence="7">
    <location>
        <begin position="324"/>
        <end position="343"/>
    </location>
</feature>
<proteinExistence type="inferred from homology"/>
<feature type="transmembrane region" description="Helical" evidence="7">
    <location>
        <begin position="132"/>
        <end position="154"/>
    </location>
</feature>
<dbReference type="InterPro" id="IPR007248">
    <property type="entry name" value="Mpv17_PMP22"/>
</dbReference>
<dbReference type="PANTHER" id="PTHR11266:SF17">
    <property type="entry name" value="PROTEIN MPV17"/>
    <property type="match status" value="1"/>
</dbReference>
<evidence type="ECO:0000256" key="2">
    <source>
        <dbReference type="ARBA" id="ARBA00006824"/>
    </source>
</evidence>
<accession>A0A8T0RJ14</accession>
<gene>
    <name evidence="8" type="ORF">PVAP13_5NG001300</name>
</gene>
<evidence type="ECO:0000256" key="3">
    <source>
        <dbReference type="ARBA" id="ARBA00022692"/>
    </source>
</evidence>
<dbReference type="GO" id="GO:0005737">
    <property type="term" value="C:cytoplasm"/>
    <property type="evidence" value="ECO:0007669"/>
    <property type="project" value="TreeGrafter"/>
</dbReference>
<keyword evidence="5 7" id="KW-0472">Membrane</keyword>
<feature type="transmembrane region" description="Helical" evidence="7">
    <location>
        <begin position="241"/>
        <end position="260"/>
    </location>
</feature>
<evidence type="ECO:0000313" key="8">
    <source>
        <dbReference type="EMBL" id="KAG2586027.1"/>
    </source>
</evidence>
<keyword evidence="3 7" id="KW-0812">Transmembrane</keyword>
<feature type="transmembrane region" description="Helical" evidence="7">
    <location>
        <begin position="280"/>
        <end position="304"/>
    </location>
</feature>
<dbReference type="PANTHER" id="PTHR11266">
    <property type="entry name" value="PEROXISOMAL MEMBRANE PROTEIN 2, PXMP2 MPV17"/>
    <property type="match status" value="1"/>
</dbReference>
<dbReference type="Pfam" id="PF04117">
    <property type="entry name" value="Mpv17_PMP22"/>
    <property type="match status" value="1"/>
</dbReference>
<feature type="region of interest" description="Disordered" evidence="6">
    <location>
        <begin position="1"/>
        <end position="107"/>
    </location>
</feature>
<reference evidence="8" key="1">
    <citation type="submission" date="2020-05" db="EMBL/GenBank/DDBJ databases">
        <title>WGS assembly of Panicum virgatum.</title>
        <authorList>
            <person name="Lovell J.T."/>
            <person name="Jenkins J."/>
            <person name="Shu S."/>
            <person name="Juenger T.E."/>
            <person name="Schmutz J."/>
        </authorList>
    </citation>
    <scope>NUCLEOTIDE SEQUENCE</scope>
    <source>
        <strain evidence="8">AP13</strain>
    </source>
</reference>
<organism evidence="8 9">
    <name type="scientific">Panicum virgatum</name>
    <name type="common">Blackwell switchgrass</name>
    <dbReference type="NCBI Taxonomy" id="38727"/>
    <lineage>
        <taxon>Eukaryota</taxon>
        <taxon>Viridiplantae</taxon>
        <taxon>Streptophyta</taxon>
        <taxon>Embryophyta</taxon>
        <taxon>Tracheophyta</taxon>
        <taxon>Spermatophyta</taxon>
        <taxon>Magnoliopsida</taxon>
        <taxon>Liliopsida</taxon>
        <taxon>Poales</taxon>
        <taxon>Poaceae</taxon>
        <taxon>PACMAD clade</taxon>
        <taxon>Panicoideae</taxon>
        <taxon>Panicodae</taxon>
        <taxon>Paniceae</taxon>
        <taxon>Panicinae</taxon>
        <taxon>Panicum</taxon>
        <taxon>Panicum sect. Hiantes</taxon>
    </lineage>
</organism>
<evidence type="ECO:0000256" key="5">
    <source>
        <dbReference type="ARBA" id="ARBA00023136"/>
    </source>
</evidence>
<sequence>MKHTTSESDVTSMATTSPPRTPKAPKRPAYYVQSPSRDSHDDGDKSSTTHTTPVYNNSPLDSPSHPSTGRHSRISSATRFSGTLRSSSPGSRAGGRKRPGSSKGWREITAIDEEGAYDELDEEPELPRCCVVAFWLSALLLAFTVICLIVWGAARHYKPSVVVKSLTVHNFYAGQGTDRTGVPTKLVTLNCSLKINVHNPSTMFGIHVSSSSIRLMYSEIAVANGQDKDKAKEFKVDWRRVGITSSFGFAFVGPVGHYWYEYLDRFIRQRFQPNTFKFVASKVAADGFLFGPLDLLLFFSYVGLGQGRSVEQVKEDVKRDFIPALVLGGMIWPAVQIVNFRFIPVRYQLLYVNLFCLLDSCFLSWIEQQGDASWKQWFTSFHKIEDQKSKV</sequence>
<dbReference type="GO" id="GO:0016020">
    <property type="term" value="C:membrane"/>
    <property type="evidence" value="ECO:0007669"/>
    <property type="project" value="UniProtKB-SubCell"/>
</dbReference>
<keyword evidence="4 7" id="KW-1133">Transmembrane helix</keyword>
<feature type="compositionally biased region" description="Polar residues" evidence="6">
    <location>
        <begin position="48"/>
        <end position="67"/>
    </location>
</feature>
<dbReference type="EMBL" id="CM029046">
    <property type="protein sequence ID" value="KAG2586027.1"/>
    <property type="molecule type" value="Genomic_DNA"/>
</dbReference>
<dbReference type="Proteomes" id="UP000823388">
    <property type="component" value="Chromosome 5N"/>
</dbReference>
<evidence type="ECO:0000256" key="7">
    <source>
        <dbReference type="SAM" id="Phobius"/>
    </source>
</evidence>